<sequence>MITQVIESRYTVEYDVLVAFLSSMFGSATYEIVVPDEGEKWKVKVPRELTRDELVDLQRKFRQALA</sequence>
<evidence type="ECO:0000313" key="1">
    <source>
        <dbReference type="EMBL" id="RYN54408.1"/>
    </source>
</evidence>
<accession>A0A4Q4MMW1</accession>
<proteinExistence type="predicted"/>
<comment type="caution">
    <text evidence="1">The sequence shown here is derived from an EMBL/GenBank/DDBJ whole genome shotgun (WGS) entry which is preliminary data.</text>
</comment>
<dbReference type="EMBL" id="PDXA01000010">
    <property type="protein sequence ID" value="RYN54408.1"/>
    <property type="molecule type" value="Genomic_DNA"/>
</dbReference>
<reference evidence="2" key="1">
    <citation type="journal article" date="2019" name="bioRxiv">
        <title>Genomics, evolutionary history and diagnostics of the Alternaria alternata species group including apple and Asian pear pathotypes.</title>
        <authorList>
            <person name="Armitage A.D."/>
            <person name="Cockerton H.M."/>
            <person name="Sreenivasaprasad S."/>
            <person name="Woodhall J.W."/>
            <person name="Lane C.R."/>
            <person name="Harrison R.J."/>
            <person name="Clarkson J.P."/>
        </authorList>
    </citation>
    <scope>NUCLEOTIDE SEQUENCE [LARGE SCALE GENOMIC DNA]</scope>
    <source>
        <strain evidence="2">FERA 1082</strain>
    </source>
</reference>
<dbReference type="AlphaFoldDB" id="A0A4Q4MMW1"/>
<dbReference type="Proteomes" id="UP000292402">
    <property type="component" value="Unassembled WGS sequence"/>
</dbReference>
<organism evidence="1 2">
    <name type="scientific">Alternaria tenuissima</name>
    <dbReference type="NCBI Taxonomy" id="119927"/>
    <lineage>
        <taxon>Eukaryota</taxon>
        <taxon>Fungi</taxon>
        <taxon>Dikarya</taxon>
        <taxon>Ascomycota</taxon>
        <taxon>Pezizomycotina</taxon>
        <taxon>Dothideomycetes</taxon>
        <taxon>Pleosporomycetidae</taxon>
        <taxon>Pleosporales</taxon>
        <taxon>Pleosporineae</taxon>
        <taxon>Pleosporaceae</taxon>
        <taxon>Alternaria</taxon>
        <taxon>Alternaria sect. Alternaria</taxon>
        <taxon>Alternaria alternata complex</taxon>
    </lineage>
</organism>
<evidence type="ECO:0000313" key="2">
    <source>
        <dbReference type="Proteomes" id="UP000292402"/>
    </source>
</evidence>
<name>A0A4Q4MMW1_9PLEO</name>
<gene>
    <name evidence="1" type="ORF">AA0114_g3779</name>
</gene>
<protein>
    <submittedName>
        <fullName evidence="1">Uncharacterized protein</fullName>
    </submittedName>
</protein>